<keyword evidence="4" id="KW-1185">Reference proteome</keyword>
<dbReference type="EMBL" id="JACHHG010000010">
    <property type="protein sequence ID" value="MBB6099324.1"/>
    <property type="molecule type" value="Genomic_DNA"/>
</dbReference>
<evidence type="ECO:0000259" key="2">
    <source>
        <dbReference type="Pfam" id="PF08308"/>
    </source>
</evidence>
<dbReference type="AlphaFoldDB" id="A0A841I2T4"/>
<feature type="chain" id="PRO_5032283064" description="PEGA domain-containing protein" evidence="1">
    <location>
        <begin position="23"/>
        <end position="122"/>
    </location>
</feature>
<name>A0A841I2T4_9DEIO</name>
<feature type="domain" description="PEGA" evidence="2">
    <location>
        <begin position="31"/>
        <end position="80"/>
    </location>
</feature>
<evidence type="ECO:0000313" key="3">
    <source>
        <dbReference type="EMBL" id="MBB6099324.1"/>
    </source>
</evidence>
<sequence>MKKVIATGLLCAALIGGLSSCATIIKGTEQTVPVASTPEGAEVLVNGVSYGRTPLQLRLKTNQSYTIVVRADGKERIFNVVNRVGTLWVVLDVLTGLVPVVVDAATGAWYELDPNSINVNLE</sequence>
<proteinExistence type="predicted"/>
<dbReference type="RefSeq" id="WP_183988074.1">
    <property type="nucleotide sequence ID" value="NZ_JACHHG010000010.1"/>
</dbReference>
<dbReference type="PROSITE" id="PS51257">
    <property type="entry name" value="PROKAR_LIPOPROTEIN"/>
    <property type="match status" value="1"/>
</dbReference>
<reference evidence="3 4" key="1">
    <citation type="submission" date="2020-08" db="EMBL/GenBank/DDBJ databases">
        <title>Genomic Encyclopedia of Type Strains, Phase IV (KMG-IV): sequencing the most valuable type-strain genomes for metagenomic binning, comparative biology and taxonomic classification.</title>
        <authorList>
            <person name="Goeker M."/>
        </authorList>
    </citation>
    <scope>NUCLEOTIDE SEQUENCE [LARGE SCALE GENOMIC DNA]</scope>
    <source>
        <strain evidence="3 4">DSM 21458</strain>
    </source>
</reference>
<dbReference type="InterPro" id="IPR013229">
    <property type="entry name" value="PEGA"/>
</dbReference>
<dbReference type="Pfam" id="PF08308">
    <property type="entry name" value="PEGA"/>
    <property type="match status" value="1"/>
</dbReference>
<evidence type="ECO:0000256" key="1">
    <source>
        <dbReference type="SAM" id="SignalP"/>
    </source>
</evidence>
<keyword evidence="1" id="KW-0732">Signal</keyword>
<dbReference type="Proteomes" id="UP000569951">
    <property type="component" value="Unassembled WGS sequence"/>
</dbReference>
<evidence type="ECO:0000313" key="4">
    <source>
        <dbReference type="Proteomes" id="UP000569951"/>
    </source>
</evidence>
<organism evidence="3 4">
    <name type="scientific">Deinobacterium chartae</name>
    <dbReference type="NCBI Taxonomy" id="521158"/>
    <lineage>
        <taxon>Bacteria</taxon>
        <taxon>Thermotogati</taxon>
        <taxon>Deinococcota</taxon>
        <taxon>Deinococci</taxon>
        <taxon>Deinococcales</taxon>
        <taxon>Deinococcaceae</taxon>
        <taxon>Deinobacterium</taxon>
    </lineage>
</organism>
<protein>
    <recommendedName>
        <fullName evidence="2">PEGA domain-containing protein</fullName>
    </recommendedName>
</protein>
<accession>A0A841I2T4</accession>
<feature type="signal peptide" evidence="1">
    <location>
        <begin position="1"/>
        <end position="22"/>
    </location>
</feature>
<comment type="caution">
    <text evidence="3">The sequence shown here is derived from an EMBL/GenBank/DDBJ whole genome shotgun (WGS) entry which is preliminary data.</text>
</comment>
<gene>
    <name evidence="3" type="ORF">HNR42_002762</name>
</gene>